<evidence type="ECO:0000256" key="1">
    <source>
        <dbReference type="SAM" id="MobiDB-lite"/>
    </source>
</evidence>
<proteinExistence type="predicted"/>
<organism evidence="2 3">
    <name type="scientific">Pseudoduganella chitinolytica</name>
    <dbReference type="NCBI Taxonomy" id="34070"/>
    <lineage>
        <taxon>Bacteria</taxon>
        <taxon>Pseudomonadati</taxon>
        <taxon>Pseudomonadota</taxon>
        <taxon>Betaproteobacteria</taxon>
        <taxon>Burkholderiales</taxon>
        <taxon>Oxalobacteraceae</taxon>
        <taxon>Telluria group</taxon>
        <taxon>Pseudoduganella</taxon>
    </lineage>
</organism>
<protein>
    <recommendedName>
        <fullName evidence="4">Flagellar hook-length control protein FliK</fullName>
    </recommendedName>
</protein>
<keyword evidence="3" id="KW-1185">Reference proteome</keyword>
<sequence length="321" mass="34208">MAIDRLAPTAPTVTERILRDPTGQQPRPFVPPPLTGEAPAGAPFALDPGLPAAVGAALDAMDGRLLASAAPAALAGKMALEGLLADTGAMQPNQLFAARQLVWQTPDTSVLAASWMVMVRNYAEQRAALQQQAEGRRLPSGLFQSDQAATVLQGGRVPSHVVAETEAWKFAVYAWGAEKLVLRVVTRALEDDESERRARRPAAPRLALRLEVFLGDLGKVVVQMEPIVGGVLLEIGAAQQAAMQHMRTLLPQIAQLANRSGITIARAHLMRELAPVGGNQPSGRQVDQLTPALFRTMAEVAVLLSQPLPADELFFEPGAGR</sequence>
<name>A0ABY8BDT5_9BURK</name>
<dbReference type="RefSeq" id="WP_277416761.1">
    <property type="nucleotide sequence ID" value="NZ_CP119083.1"/>
</dbReference>
<gene>
    <name evidence="2" type="ORF">PX653_04710</name>
</gene>
<evidence type="ECO:0000313" key="2">
    <source>
        <dbReference type="EMBL" id="WEF34079.1"/>
    </source>
</evidence>
<reference evidence="2 3" key="1">
    <citation type="submission" date="2023-02" db="EMBL/GenBank/DDBJ databases">
        <title>Gemone sequence of Telluria chitinolytica ACM 3522T.</title>
        <authorList>
            <person name="Frediansyah A."/>
            <person name="Miess H."/>
            <person name="Gross H."/>
        </authorList>
    </citation>
    <scope>NUCLEOTIDE SEQUENCE [LARGE SCALE GENOMIC DNA]</scope>
    <source>
        <strain evidence="2 3">ACM 3522</strain>
    </source>
</reference>
<accession>A0ABY8BDT5</accession>
<evidence type="ECO:0008006" key="4">
    <source>
        <dbReference type="Google" id="ProtNLM"/>
    </source>
</evidence>
<feature type="region of interest" description="Disordered" evidence="1">
    <location>
        <begin position="1"/>
        <end position="36"/>
    </location>
</feature>
<evidence type="ECO:0000313" key="3">
    <source>
        <dbReference type="Proteomes" id="UP001216510"/>
    </source>
</evidence>
<dbReference type="EMBL" id="CP119083">
    <property type="protein sequence ID" value="WEF34079.1"/>
    <property type="molecule type" value="Genomic_DNA"/>
</dbReference>
<dbReference type="Proteomes" id="UP001216510">
    <property type="component" value="Chromosome"/>
</dbReference>